<dbReference type="PANTHER" id="PTHR39198">
    <property type="entry name" value="HYPOTHETICAL MEMBRANE PROTEIN, CONSERVED"/>
    <property type="match status" value="1"/>
</dbReference>
<evidence type="ECO:0000313" key="5">
    <source>
        <dbReference type="Proteomes" id="UP000198901"/>
    </source>
</evidence>
<dbReference type="InterPro" id="IPR013783">
    <property type="entry name" value="Ig-like_fold"/>
</dbReference>
<dbReference type="EMBL" id="FNGS01000005">
    <property type="protein sequence ID" value="SDM20803.1"/>
    <property type="molecule type" value="Genomic_DNA"/>
</dbReference>
<evidence type="ECO:0000259" key="3">
    <source>
        <dbReference type="Pfam" id="PF10633"/>
    </source>
</evidence>
<feature type="signal peptide" evidence="2">
    <location>
        <begin position="1"/>
        <end position="27"/>
    </location>
</feature>
<keyword evidence="5" id="KW-1185">Reference proteome</keyword>
<feature type="transmembrane region" description="Helical" evidence="1">
    <location>
        <begin position="251"/>
        <end position="271"/>
    </location>
</feature>
<reference evidence="4 5" key="1">
    <citation type="submission" date="2016-10" db="EMBL/GenBank/DDBJ databases">
        <authorList>
            <person name="de Groot N.N."/>
        </authorList>
    </citation>
    <scope>NUCLEOTIDE SEQUENCE [LARGE SCALE GENOMIC DNA]</scope>
    <source>
        <strain evidence="4 5">DSM 21668</strain>
    </source>
</reference>
<feature type="domain" description="Alpha-galactosidase NEW3" evidence="3">
    <location>
        <begin position="158"/>
        <end position="232"/>
    </location>
</feature>
<keyword evidence="1" id="KW-1133">Transmembrane helix</keyword>
<proteinExistence type="predicted"/>
<keyword evidence="2" id="KW-0732">Signal</keyword>
<keyword evidence="1" id="KW-0472">Membrane</keyword>
<dbReference type="AlphaFoldDB" id="A0A1G9RC49"/>
<dbReference type="Proteomes" id="UP000198901">
    <property type="component" value="Unassembled WGS sequence"/>
</dbReference>
<gene>
    <name evidence="4" type="ORF">SAMN04488090_2831</name>
</gene>
<dbReference type="PANTHER" id="PTHR39198:SF1">
    <property type="entry name" value="ALPHA-GALACTOSIDASE NEW3 DOMAIN-CONTAINING PROTEIN"/>
    <property type="match status" value="1"/>
</dbReference>
<evidence type="ECO:0000256" key="2">
    <source>
        <dbReference type="SAM" id="SignalP"/>
    </source>
</evidence>
<organism evidence="4 5">
    <name type="scientific">Siphonobacter aquaeclarae</name>
    <dbReference type="NCBI Taxonomy" id="563176"/>
    <lineage>
        <taxon>Bacteria</taxon>
        <taxon>Pseudomonadati</taxon>
        <taxon>Bacteroidota</taxon>
        <taxon>Cytophagia</taxon>
        <taxon>Cytophagales</taxon>
        <taxon>Cytophagaceae</taxon>
        <taxon>Siphonobacter</taxon>
    </lineage>
</organism>
<accession>A0A1G9RC49</accession>
<dbReference type="STRING" id="563176.SAMN04488090_2831"/>
<dbReference type="InterPro" id="IPR018905">
    <property type="entry name" value="A-galactase_NEW3"/>
</dbReference>
<dbReference type="Pfam" id="PF10633">
    <property type="entry name" value="NPCBM_assoc"/>
    <property type="match status" value="1"/>
</dbReference>
<keyword evidence="1" id="KW-0812">Transmembrane</keyword>
<protein>
    <submittedName>
        <fullName evidence="4">NPCBM-associated, NEW3 domain of alpha-galactosidase</fullName>
    </submittedName>
</protein>
<feature type="chain" id="PRO_5011450047" evidence="2">
    <location>
        <begin position="28"/>
        <end position="277"/>
    </location>
</feature>
<evidence type="ECO:0000256" key="1">
    <source>
        <dbReference type="SAM" id="Phobius"/>
    </source>
</evidence>
<sequence length="277" mass="29587">MCTLNSPLLVSGWLVLALSGVPGTLSAQTRPGEKSSFRSSLVNIEAAASETFRYSTTLANGTGQTRLYDLRAGIPDGWSVVFRVMGTPVTSVNVEAGKSQEIAVELTARSDSKPARYKVPVTAISAGDSLNLNLEAALKGAYALELTTPSGRLSEEVTEGSNREVVLTVRNPATLPLENVELSSQHPTGWEVTFEPARIDRLDPGKTSEVKARIKVPEKTIAGDYAATFTAKDSHANAAASFRFIVKTSALSGWIGAVVIMTSVALVYGLIRRYGRR</sequence>
<dbReference type="Gene3D" id="2.60.40.10">
    <property type="entry name" value="Immunoglobulins"/>
    <property type="match status" value="1"/>
</dbReference>
<evidence type="ECO:0000313" key="4">
    <source>
        <dbReference type="EMBL" id="SDM20803.1"/>
    </source>
</evidence>
<name>A0A1G9RC49_9BACT</name>